<evidence type="ECO:0000313" key="3">
    <source>
        <dbReference type="Proteomes" id="UP000683925"/>
    </source>
</evidence>
<evidence type="ECO:0008006" key="4">
    <source>
        <dbReference type="Google" id="ProtNLM"/>
    </source>
</evidence>
<gene>
    <name evidence="2" type="ORF">POCTA_138.1.T0480027</name>
</gene>
<dbReference type="AlphaFoldDB" id="A0A8S1UM10"/>
<comment type="caution">
    <text evidence="2">The sequence shown here is derived from an EMBL/GenBank/DDBJ whole genome shotgun (WGS) entry which is preliminary data.</text>
</comment>
<dbReference type="Proteomes" id="UP000683925">
    <property type="component" value="Unassembled WGS sequence"/>
</dbReference>
<protein>
    <recommendedName>
        <fullName evidence="4">Transmembrane protein</fullName>
    </recommendedName>
</protein>
<proteinExistence type="predicted"/>
<sequence>MITYLVYRNPIRFVKVYIFHIIRMIGFIVNLVLIAVAHSLNLSIKRNLEFKSTMLKNFVNFEESCKKINRQRINFWYDHVLQGSLSMLHSLVNCYTSLRIFISQFKGQRRLAIYTQIQFKVKLEYFNTACYYQLYQSKFNSLFLQQFMHFGSKNQSQNKNLIRLNLKKITLKPQNYKKNPIHILLSKLQHQKNEIKHIQQIYRLKSIKYRIINKYQLIQYQFLSFFNCLEL</sequence>
<keyword evidence="1" id="KW-0812">Transmembrane</keyword>
<evidence type="ECO:0000313" key="2">
    <source>
        <dbReference type="EMBL" id="CAD8166181.1"/>
    </source>
</evidence>
<organism evidence="2 3">
    <name type="scientific">Paramecium octaurelia</name>
    <dbReference type="NCBI Taxonomy" id="43137"/>
    <lineage>
        <taxon>Eukaryota</taxon>
        <taxon>Sar</taxon>
        <taxon>Alveolata</taxon>
        <taxon>Ciliophora</taxon>
        <taxon>Intramacronucleata</taxon>
        <taxon>Oligohymenophorea</taxon>
        <taxon>Peniculida</taxon>
        <taxon>Parameciidae</taxon>
        <taxon>Paramecium</taxon>
    </lineage>
</organism>
<name>A0A8S1UM10_PAROT</name>
<keyword evidence="3" id="KW-1185">Reference proteome</keyword>
<feature type="transmembrane region" description="Helical" evidence="1">
    <location>
        <begin position="20"/>
        <end position="44"/>
    </location>
</feature>
<reference evidence="2" key="1">
    <citation type="submission" date="2021-01" db="EMBL/GenBank/DDBJ databases">
        <authorList>
            <consortium name="Genoscope - CEA"/>
            <person name="William W."/>
        </authorList>
    </citation>
    <scope>NUCLEOTIDE SEQUENCE</scope>
</reference>
<accession>A0A8S1UM10</accession>
<evidence type="ECO:0000256" key="1">
    <source>
        <dbReference type="SAM" id="Phobius"/>
    </source>
</evidence>
<keyword evidence="1" id="KW-0472">Membrane</keyword>
<dbReference type="EMBL" id="CAJJDP010000048">
    <property type="protein sequence ID" value="CAD8166181.1"/>
    <property type="molecule type" value="Genomic_DNA"/>
</dbReference>
<keyword evidence="1" id="KW-1133">Transmembrane helix</keyword>